<dbReference type="Proteomes" id="UP000839910">
    <property type="component" value="Unassembled WGS sequence"/>
</dbReference>
<dbReference type="Proteomes" id="UP000839583">
    <property type="component" value="Unassembled WGS sequence"/>
</dbReference>
<dbReference type="Proteomes" id="UP000839657">
    <property type="component" value="Unassembled WGS sequence"/>
</dbReference>
<dbReference type="Proteomes" id="UP000839651">
    <property type="component" value="Unassembled WGS sequence"/>
</dbReference>
<dbReference type="AlphaFoldDB" id="A0A1R2XH34"/>
<reference evidence="1" key="5">
    <citation type="submission" date="2018-05" db="EMBL/GenBank/DDBJ databases">
        <authorList>
            <person name="Ashton P.M."/>
            <person name="Dallman T."/>
            <person name="Nair S."/>
            <person name="De Pinna E."/>
            <person name="Peters T."/>
            <person name="Grant K."/>
        </authorList>
    </citation>
    <scope>NUCLEOTIDE SEQUENCE [LARGE SCALE GENOMIC DNA]</scope>
    <source>
        <strain evidence="7">101434</strain>
        <strain evidence="8">103641</strain>
        <strain evidence="22">149315</strain>
        <strain evidence="11">189235</strain>
        <strain evidence="14">364196</strain>
        <strain evidence="19">38306</strain>
        <strain evidence="1">484130</strain>
        <strain evidence="2">565068</strain>
        <strain evidence="6">56960</strain>
        <strain evidence="23">572516</strain>
        <strain evidence="3">612542</strain>
        <strain evidence="4">684742</strain>
    </source>
</reference>
<dbReference type="EMBL" id="AAMAIN010000001">
    <property type="protein sequence ID" value="EDF2955393.1"/>
    <property type="molecule type" value="Genomic_DNA"/>
</dbReference>
<gene>
    <name evidence="8" type="ORF">A3U78_05340</name>
    <name evidence="7" type="ORF">A3V28_03125</name>
    <name evidence="18" type="ORF">ABA47_1211</name>
    <name evidence="17" type="ORF">ABA47_1927</name>
    <name evidence="21" type="ORF">ACT96_06740</name>
    <name evidence="20" type="ORF">AGN17_06705</name>
    <name evidence="6" type="ORF">AU775_01375</name>
    <name evidence="12" type="ORF">B0F61_03715</name>
    <name evidence="13" type="ORF">B9756_08220</name>
    <name evidence="10" type="ORF">BJO06_04850</name>
    <name evidence="9" type="ORF">BJO39_01730</name>
    <name evidence="11" type="ORF">BZ881_03075</name>
    <name evidence="25" type="ORF">C9F08_14970</name>
    <name evidence="14" type="ORF">CB498_17665</name>
    <name evidence="15" type="ORF">CBQ45_06480</name>
    <name evidence="5" type="ORF">CBS77_14980</name>
    <name evidence="24" type="ORF">CRE05_17710</name>
    <name evidence="23" type="ORF">D4E56_07835</name>
    <name evidence="3" type="ORF">D8S08_05420</name>
    <name evidence="22" type="ORF">DLM07_03375</name>
    <name evidence="1" type="ORF">DLQ89_23455</name>
    <name evidence="2" type="ORF">DS187_03840</name>
    <name evidence="4" type="ORF">EZX35_03765</name>
    <name evidence="16" type="ORF">GDN42_23055</name>
    <name evidence="19" type="ORF">ZQ07_01440</name>
</gene>
<reference evidence="25 30" key="4">
    <citation type="submission" date="2018-03" db="EMBL/GenBank/DDBJ databases">
        <title>Non-Typhoidal Salmonella genome sequencing and assembly.</title>
        <authorList>
            <person name="Matchawe C."/>
        </authorList>
    </citation>
    <scope>NUCLEOTIDE SEQUENCE [LARGE SCALE GENOMIC DNA]</scope>
    <source>
        <strain evidence="25 30">20dea</strain>
    </source>
</reference>
<dbReference type="Proteomes" id="UP000839627">
    <property type="component" value="Unassembled WGS sequence"/>
</dbReference>
<accession>A0A3E1XC18</accession>
<evidence type="ECO:0000313" key="14">
    <source>
        <dbReference type="EMBL" id="EDH6706812.1"/>
    </source>
</evidence>
<reference evidence="9" key="7">
    <citation type="submission" date="2018-07" db="EMBL/GenBank/DDBJ databases">
        <authorList>
            <consortium name="PulseNet: The National Subtyping Network for Foodborne Disease Surveillance"/>
            <person name="Tarr C.L."/>
            <person name="Trees E."/>
            <person name="Katz L.S."/>
            <person name="Carleton-Romer H.A."/>
            <person name="Stroika S."/>
            <person name="Kucerova Z."/>
            <person name="Roache K.F."/>
            <person name="Sabol A.L."/>
            <person name="Besser J."/>
            <person name="Gerner-Smidt P."/>
        </authorList>
    </citation>
    <scope>NUCLEOTIDE SEQUENCE [LARGE SCALE GENOMIC DNA]</scope>
    <source>
        <strain evidence="10">PNUSAS004231</strain>
        <strain evidence="9">PNUSAS004368</strain>
        <strain evidence="15">PNUSAS013738</strain>
    </source>
</reference>
<dbReference type="Proteomes" id="UP000278953">
    <property type="component" value="Unassembled WGS sequence"/>
</dbReference>
<evidence type="ECO:0000313" key="18">
    <source>
        <dbReference type="EMBL" id="KOX84691.1"/>
    </source>
</evidence>
<dbReference type="Proteomes" id="UP000885269">
    <property type="component" value="Unassembled WGS sequence"/>
</dbReference>
<dbReference type="EMBL" id="AAHQHJ010000005">
    <property type="protein sequence ID" value="EBZ1783416.1"/>
    <property type="molecule type" value="Genomic_DNA"/>
</dbReference>
<evidence type="ECO:0000313" key="22">
    <source>
        <dbReference type="EMBL" id="MJE21564.1"/>
    </source>
</evidence>
<dbReference type="Proteomes" id="UP000839564">
    <property type="component" value="Unassembled WGS sequence"/>
</dbReference>
<dbReference type="Proteomes" id="UP000268418">
    <property type="component" value="Unassembled WGS sequence"/>
</dbReference>
<dbReference type="EMBL" id="AAMIKG010000015">
    <property type="protein sequence ID" value="EDH6706812.1"/>
    <property type="molecule type" value="Genomic_DNA"/>
</dbReference>
<dbReference type="EMBL" id="AAHYCB010000001">
    <property type="protein sequence ID" value="ECB5910927.1"/>
    <property type="molecule type" value="Genomic_DNA"/>
</dbReference>
<dbReference type="Proteomes" id="UP000037735">
    <property type="component" value="Unassembled WGS sequence"/>
</dbReference>
<dbReference type="EMBL" id="PDBK01000024">
    <property type="protein sequence ID" value="RFR79669.1"/>
    <property type="molecule type" value="Genomic_DNA"/>
</dbReference>
<sequence length="125" mass="14465">MSNSWRVKTEGDYISPPSHIMDTPLLGYEYVMLQRLLAHSLNLPLPESGQCNIYCGVLVSDGSNIFQIFEYQSLEQRIFQQLQLIPVDKASLCHDEINKIQFDRTKKDYFPVYHFPGDACFVVKM</sequence>
<dbReference type="EMBL" id="PYKJ01000331">
    <property type="protein sequence ID" value="TGC93810.1"/>
    <property type="molecule type" value="Genomic_DNA"/>
</dbReference>
<dbReference type="EMBL" id="RSSM01000001">
    <property type="protein sequence ID" value="MIS07180.1"/>
    <property type="molecule type" value="Genomic_DNA"/>
</dbReference>
<dbReference type="EMBL" id="RTCG01000004">
    <property type="protein sequence ID" value="MJE21564.1"/>
    <property type="molecule type" value="Genomic_DNA"/>
</dbReference>
<dbReference type="Proteomes" id="UP000839913">
    <property type="component" value="Unassembled WGS sequence"/>
</dbReference>
<evidence type="ECO:0000313" key="17">
    <source>
        <dbReference type="EMBL" id="KOX84178.1"/>
    </source>
</evidence>
<evidence type="ECO:0000313" key="3">
    <source>
        <dbReference type="EMBL" id="EBZ1783416.1"/>
    </source>
</evidence>
<dbReference type="EMBL" id="AAMBFU010000001">
    <property type="protein sequence ID" value="EDF5683886.1"/>
    <property type="molecule type" value="Genomic_DNA"/>
</dbReference>
<evidence type="ECO:0000313" key="21">
    <source>
        <dbReference type="EMBL" id="MIS07180.1"/>
    </source>
</evidence>
<evidence type="ECO:0000313" key="29">
    <source>
        <dbReference type="Proteomes" id="UP000278953"/>
    </source>
</evidence>
<organism evidence="17 26">
    <name type="scientific">Salmonella enteritidis</name>
    <dbReference type="NCBI Taxonomy" id="149539"/>
    <lineage>
        <taxon>Bacteria</taxon>
        <taxon>Pseudomonadati</taxon>
        <taxon>Pseudomonadota</taxon>
        <taxon>Gammaproteobacteria</taxon>
        <taxon>Enterobacterales</taxon>
        <taxon>Enterobacteriaceae</taxon>
        <taxon>Salmonella</taxon>
    </lineage>
</organism>
<dbReference type="EMBL" id="AALDBB010000001">
    <property type="protein sequence ID" value="ECY4065615.1"/>
    <property type="molecule type" value="Genomic_DNA"/>
</dbReference>
<dbReference type="EMBL" id="RUPV01000004">
    <property type="protein sequence ID" value="MKZ72218.1"/>
    <property type="molecule type" value="Genomic_DNA"/>
</dbReference>
<dbReference type="Proteomes" id="UP000839643">
    <property type="component" value="Unassembled WGS sequence"/>
</dbReference>
<evidence type="ECO:0000313" key="15">
    <source>
        <dbReference type="EMBL" id="EDI2530641.1"/>
    </source>
</evidence>
<accession>A0A1R2XH34</accession>
<dbReference type="Proteomes" id="UP000839681">
    <property type="component" value="Unassembled WGS sequence"/>
</dbReference>
<evidence type="ECO:0000313" key="23">
    <source>
        <dbReference type="EMBL" id="MKZ72218.1"/>
    </source>
</evidence>
<reference evidence="16" key="8">
    <citation type="submission" date="2019-10" db="EMBL/GenBank/DDBJ databases">
        <authorList>
            <consortium name="NCBI Pathogen Detection Project"/>
        </authorList>
    </citation>
    <scope>NUCLEOTIDE SEQUENCE</scope>
    <source>
        <strain evidence="16">CAL-FD-2018-MI-1381-0006</strain>
    </source>
</reference>
<dbReference type="EMBL" id="AAIUPJ010000008">
    <property type="protein sequence ID" value="ECI2605326.1"/>
    <property type="molecule type" value="Genomic_DNA"/>
</dbReference>
<evidence type="ECO:0000313" key="10">
    <source>
        <dbReference type="EMBL" id="EDC7687325.1"/>
    </source>
</evidence>
<dbReference type="EMBL" id="RSSB01000001">
    <property type="protein sequence ID" value="MIR93350.1"/>
    <property type="molecule type" value="Genomic_DNA"/>
</dbReference>
<dbReference type="Proteomes" id="UP000839912">
    <property type="component" value="Unassembled WGS sequence"/>
</dbReference>
<evidence type="ECO:0000313" key="16">
    <source>
        <dbReference type="EMBL" id="HAA1100998.1"/>
    </source>
</evidence>
<evidence type="ECO:0000313" key="9">
    <source>
        <dbReference type="EMBL" id="EDC7597045.1"/>
    </source>
</evidence>
<evidence type="ECO:0000313" key="1">
    <source>
        <dbReference type="EMBL" id="EBU8211799.1"/>
    </source>
</evidence>
<evidence type="ECO:0000313" key="2">
    <source>
        <dbReference type="EMBL" id="EBX6307076.1"/>
    </source>
</evidence>
<evidence type="ECO:0000313" key="25">
    <source>
        <dbReference type="EMBL" id="TGC93810.1"/>
    </source>
</evidence>
<evidence type="ECO:0000313" key="27">
    <source>
        <dbReference type="Proteomes" id="UP000260687"/>
    </source>
</evidence>
<evidence type="ECO:0000313" key="6">
    <source>
        <dbReference type="EMBL" id="ECY4065615.1"/>
    </source>
</evidence>
<dbReference type="Proteomes" id="UP000885292">
    <property type="component" value="Unassembled WGS sequence"/>
</dbReference>
<dbReference type="Proteomes" id="UP000839574">
    <property type="component" value="Unassembled WGS sequence"/>
</dbReference>
<dbReference type="EMBL" id="AALSAF010000001">
    <property type="protein sequence ID" value="EDC7687325.1"/>
    <property type="molecule type" value="Genomic_DNA"/>
</dbReference>
<evidence type="ECO:0000313" key="28">
    <source>
        <dbReference type="Proteomes" id="UP000268418"/>
    </source>
</evidence>
<protein>
    <submittedName>
        <fullName evidence="17">Uncharacterized protein</fullName>
    </submittedName>
</protein>
<dbReference type="Proteomes" id="UP000885271">
    <property type="component" value="Unassembled WGS sequence"/>
</dbReference>
<evidence type="ECO:0000313" key="24">
    <source>
        <dbReference type="EMBL" id="RFR79669.1"/>
    </source>
</evidence>
<evidence type="ECO:0000313" key="13">
    <source>
        <dbReference type="EMBL" id="EDG7639337.1"/>
    </source>
</evidence>
<evidence type="ECO:0000313" key="5">
    <source>
        <dbReference type="EMBL" id="ECI2605326.1"/>
    </source>
</evidence>
<dbReference type="EMBL" id="AAMFGN010000002">
    <property type="protein sequence ID" value="EDG7639337.1"/>
    <property type="molecule type" value="Genomic_DNA"/>
</dbReference>
<dbReference type="Proteomes" id="UP000839577">
    <property type="component" value="Unassembled WGS sequence"/>
</dbReference>
<dbReference type="EMBL" id="LIHI01000003">
    <property type="protein sequence ID" value="KOX84178.1"/>
    <property type="molecule type" value="Genomic_DNA"/>
</dbReference>
<dbReference type="EMBL" id="AAHDJF010000087">
    <property type="protein sequence ID" value="EBU8211799.1"/>
    <property type="molecule type" value="Genomic_DNA"/>
</dbReference>
<dbReference type="EMBL" id="AALLBU010000004">
    <property type="protein sequence ID" value="EDA7383070.1"/>
    <property type="molecule type" value="Genomic_DNA"/>
</dbReference>
<evidence type="ECO:0000313" key="26">
    <source>
        <dbReference type="Proteomes" id="UP000037735"/>
    </source>
</evidence>
<dbReference type="EMBL" id="AALIIV010000002">
    <property type="protein sequence ID" value="ECZ9357153.1"/>
    <property type="molecule type" value="Genomic_DNA"/>
</dbReference>
<name>A0A1R2XH34_SALEN</name>
<dbReference type="Proteomes" id="UP000297537">
    <property type="component" value="Unassembled WGS sequence"/>
</dbReference>
<dbReference type="Proteomes" id="UP000260687">
    <property type="component" value="Unassembled WGS sequence"/>
</dbReference>
<dbReference type="EMBL" id="LIHI01000002">
    <property type="protein sequence ID" value="KOX84691.1"/>
    <property type="molecule type" value="Genomic_DNA"/>
</dbReference>
<reference evidence="12 29" key="6">
    <citation type="submission" date="2018-07" db="EMBL/GenBank/DDBJ databases">
        <authorList>
            <consortium name="GenomeTrakr network: Whole genome sequencing for foodborne pathogen traceback"/>
        </authorList>
    </citation>
    <scope>NUCLEOTIDE SEQUENCE [LARGE SCALE GENOMIC DNA]</scope>
    <source>
        <strain evidence="21 28">15MN00229</strain>
        <strain evidence="20 29">ARIM-SE2047-05</strain>
        <strain evidence="5">CFSAN061129</strain>
        <strain evidence="13">FSIS1700529</strain>
        <strain evidence="12">FSIS1709923</strain>
    </source>
</reference>
<evidence type="ECO:0000313" key="12">
    <source>
        <dbReference type="EMBL" id="EDF5683886.1"/>
    </source>
</evidence>
<reference evidence="16" key="3">
    <citation type="journal article" date="2018" name="Genome Biol.">
        <title>SKESA: strategic k-mer extension for scrupulous assemblies.</title>
        <authorList>
            <person name="Souvorov A."/>
            <person name="Agarwala R."/>
            <person name="Lipman D.J."/>
        </authorList>
    </citation>
    <scope>NUCLEOTIDE SEQUENCE</scope>
    <source>
        <strain evidence="16">CAL-FD-2018-MI-1381-0006</strain>
    </source>
</reference>
<reference evidence="24 27" key="2">
    <citation type="submission" date="2017-08" db="EMBL/GenBank/DDBJ databases">
        <title>Produce relevant pathogen strain collection.</title>
        <authorList>
            <person name="Harrand S."/>
        </authorList>
    </citation>
    <scope>NUCLEOTIDE SEQUENCE [LARGE SCALE GENOMIC DNA]</scope>
    <source>
        <strain evidence="24 27">BAA 1045</strain>
    </source>
</reference>
<dbReference type="EMBL" id="DAAAMC010000100">
    <property type="protein sequence ID" value="HAA1100998.1"/>
    <property type="molecule type" value="Genomic_DNA"/>
</dbReference>
<evidence type="ECO:0000313" key="4">
    <source>
        <dbReference type="EMBL" id="ECB5910927.1"/>
    </source>
</evidence>
<evidence type="ECO:0000313" key="7">
    <source>
        <dbReference type="EMBL" id="ECZ9357153.1"/>
    </source>
</evidence>
<evidence type="ECO:0000313" key="19">
    <source>
        <dbReference type="EMBL" id="MIQ19288.1"/>
    </source>
</evidence>
<dbReference type="KEGG" id="senl:IY59_05335"/>
<dbReference type="Proteomes" id="UP000839702">
    <property type="component" value="Unassembled WGS sequence"/>
</dbReference>
<dbReference type="EMBL" id="AALRZM010000002">
    <property type="protein sequence ID" value="EDC7597045.1"/>
    <property type="molecule type" value="Genomic_DNA"/>
</dbReference>
<dbReference type="EMBL" id="AAHLVR010000001">
    <property type="protein sequence ID" value="EBX6307076.1"/>
    <property type="molecule type" value="Genomic_DNA"/>
</dbReference>
<evidence type="ECO:0000313" key="30">
    <source>
        <dbReference type="Proteomes" id="UP000297537"/>
    </source>
</evidence>
<evidence type="ECO:0000313" key="20">
    <source>
        <dbReference type="EMBL" id="MIR93350.1"/>
    </source>
</evidence>
<dbReference type="RefSeq" id="WP_001574179.1">
    <property type="nucleotide sequence ID" value="NZ_CATNUL010000001.1"/>
</dbReference>
<proteinExistence type="predicted"/>
<dbReference type="Proteomes" id="UP000839685">
    <property type="component" value="Unassembled WGS sequence"/>
</dbReference>
<evidence type="ECO:0000313" key="11">
    <source>
        <dbReference type="EMBL" id="EDF2955393.1"/>
    </source>
</evidence>
<reference evidence="17 26" key="1">
    <citation type="submission" date="2015-08" db="EMBL/GenBank/DDBJ databases">
        <title>Draft genome sequence of a Salmonella Enteritidis strain from day-old chicks.</title>
        <authorList>
            <person name="Clemente L."/>
            <person name="Jones-Dias D."/>
            <person name="Egas C."/>
            <person name="Fookes M."/>
            <person name="Thomson N.R."/>
            <person name="Manageiro V."/>
            <person name="Canica M."/>
        </authorList>
    </citation>
    <scope>NUCLEOTIDE SEQUENCE [LARGE SCALE GENOMIC DNA]</scope>
    <source>
        <strain evidence="17 26">LV60</strain>
    </source>
</reference>
<dbReference type="Proteomes" id="UP000839635">
    <property type="component" value="Unassembled WGS sequence"/>
</dbReference>
<dbReference type="EMBL" id="AAMKIN010000001">
    <property type="protein sequence ID" value="EDI2530641.1"/>
    <property type="molecule type" value="Genomic_DNA"/>
</dbReference>
<dbReference type="EMBL" id="RSQT01000001">
    <property type="protein sequence ID" value="MIQ19288.1"/>
    <property type="molecule type" value="Genomic_DNA"/>
</dbReference>
<comment type="caution">
    <text evidence="17">The sequence shown here is derived from an EMBL/GenBank/DDBJ whole genome shotgun (WGS) entry which is preliminary data.</text>
</comment>
<evidence type="ECO:0000313" key="8">
    <source>
        <dbReference type="EMBL" id="EDA7383070.1"/>
    </source>
</evidence>